<reference evidence="2" key="1">
    <citation type="submission" date="2021-05" db="EMBL/GenBank/DDBJ databases">
        <title>The genome of the haptophyte Pavlova lutheri (Diacronema luteri, Pavlovales) - a model for lipid biosynthesis in eukaryotic algae.</title>
        <authorList>
            <person name="Hulatt C.J."/>
            <person name="Posewitz M.C."/>
        </authorList>
    </citation>
    <scope>NUCLEOTIDE SEQUENCE</scope>
    <source>
        <strain evidence="2">NIVA-4/92</strain>
    </source>
</reference>
<dbReference type="SUPFAM" id="SSF54001">
    <property type="entry name" value="Cysteine proteinases"/>
    <property type="match status" value="1"/>
</dbReference>
<accession>A0A8J6C6T3</accession>
<name>A0A8J6C6T3_DIALT</name>
<organism evidence="2 3">
    <name type="scientific">Diacronema lutheri</name>
    <name type="common">Unicellular marine alga</name>
    <name type="synonym">Monochrysis lutheri</name>
    <dbReference type="NCBI Taxonomy" id="2081491"/>
    <lineage>
        <taxon>Eukaryota</taxon>
        <taxon>Haptista</taxon>
        <taxon>Haptophyta</taxon>
        <taxon>Pavlovophyceae</taxon>
        <taxon>Pavlovales</taxon>
        <taxon>Pavlovaceae</taxon>
        <taxon>Diacronema</taxon>
    </lineage>
</organism>
<protein>
    <submittedName>
        <fullName evidence="2">Uncharacterized protein</fullName>
    </submittedName>
</protein>
<evidence type="ECO:0000313" key="2">
    <source>
        <dbReference type="EMBL" id="KAG8462204.1"/>
    </source>
</evidence>
<sequence length="233" mass="25284">MRRPNPRRADARLGRRCVQSAGPGHALGRNVRACSAEAHSPSPRAGNRAQNCPGKIVPRSRRRRIIPCVRFGICHHPPALESRLARGRPSARNSARMARARRGALSKFYVVGRQPVEDAFDGPMWPVRVPGVPRGAKNEGSACYTTCKNNRALVCAPRLLLGGRDHLPVAGVVHVGEGPMSGHLVAIVLRNEAWFPCDDYNIYNVPESDALAWASAACEARQVVSVTRALPTA</sequence>
<keyword evidence="3" id="KW-1185">Reference proteome</keyword>
<dbReference type="AlphaFoldDB" id="A0A8J6C6T3"/>
<evidence type="ECO:0000313" key="3">
    <source>
        <dbReference type="Proteomes" id="UP000751190"/>
    </source>
</evidence>
<proteinExistence type="predicted"/>
<dbReference type="EMBL" id="JAGTXO010000022">
    <property type="protein sequence ID" value="KAG8462204.1"/>
    <property type="molecule type" value="Genomic_DNA"/>
</dbReference>
<dbReference type="Proteomes" id="UP000751190">
    <property type="component" value="Unassembled WGS sequence"/>
</dbReference>
<dbReference type="InterPro" id="IPR038765">
    <property type="entry name" value="Papain-like_cys_pep_sf"/>
</dbReference>
<dbReference type="Gene3D" id="3.90.70.10">
    <property type="entry name" value="Cysteine proteinases"/>
    <property type="match status" value="1"/>
</dbReference>
<comment type="caution">
    <text evidence="2">The sequence shown here is derived from an EMBL/GenBank/DDBJ whole genome shotgun (WGS) entry which is preliminary data.</text>
</comment>
<feature type="region of interest" description="Disordered" evidence="1">
    <location>
        <begin position="1"/>
        <end position="56"/>
    </location>
</feature>
<evidence type="ECO:0000256" key="1">
    <source>
        <dbReference type="SAM" id="MobiDB-lite"/>
    </source>
</evidence>
<gene>
    <name evidence="2" type="ORF">KFE25_011654</name>
</gene>